<comment type="caution">
    <text evidence="1">The sequence shown here is derived from an EMBL/GenBank/DDBJ whole genome shotgun (WGS) entry which is preliminary data.</text>
</comment>
<dbReference type="RefSeq" id="WP_311802972.1">
    <property type="nucleotide sequence ID" value="NZ_JARQCI010000001.1"/>
</dbReference>
<gene>
    <name evidence="1" type="ORF">P7I04_10660</name>
</gene>
<dbReference type="Proteomes" id="UP001250218">
    <property type="component" value="Unassembled WGS sequence"/>
</dbReference>
<evidence type="ECO:0000313" key="1">
    <source>
        <dbReference type="EMBL" id="MDT2946490.1"/>
    </source>
</evidence>
<evidence type="ECO:0000313" key="2">
    <source>
        <dbReference type="Proteomes" id="UP001250218"/>
    </source>
</evidence>
<reference evidence="1" key="1">
    <citation type="submission" date="2023-03" db="EMBL/GenBank/DDBJ databases">
        <authorList>
            <person name="Shen W."/>
            <person name="Cai J."/>
        </authorList>
    </citation>
    <scope>NUCLEOTIDE SEQUENCE</scope>
    <source>
        <strain evidence="1">Y37</strain>
    </source>
</reference>
<organism evidence="1 2">
    <name type="scientific">Lactococcus lactis</name>
    <dbReference type="NCBI Taxonomy" id="1358"/>
    <lineage>
        <taxon>Bacteria</taxon>
        <taxon>Bacillati</taxon>
        <taxon>Bacillota</taxon>
        <taxon>Bacilli</taxon>
        <taxon>Lactobacillales</taxon>
        <taxon>Streptococcaceae</taxon>
        <taxon>Lactococcus</taxon>
    </lineage>
</organism>
<accession>A0AAP5P9E6</accession>
<sequence length="80" mass="9247">MYDTQKIEGIRQIFITNGINIEYGEEDKIIDLDSLNFLSIMIDLEDFLGVALDDNEALFSLDYDTVTFNKILNCIESYIK</sequence>
<name>A0AAP5P9E6_9LACT</name>
<dbReference type="AlphaFoldDB" id="A0AAP5P9E6"/>
<proteinExistence type="predicted"/>
<dbReference type="EMBL" id="JARQDL010000010">
    <property type="protein sequence ID" value="MDT2946490.1"/>
    <property type="molecule type" value="Genomic_DNA"/>
</dbReference>
<protein>
    <submittedName>
        <fullName evidence="1">Uncharacterized protein</fullName>
    </submittedName>
</protein>